<dbReference type="AlphaFoldDB" id="A0A9P4WP44"/>
<evidence type="ECO:0000313" key="2">
    <source>
        <dbReference type="Proteomes" id="UP000758155"/>
    </source>
</evidence>
<organism evidence="1 2">
    <name type="scientific">Didymella heteroderae</name>
    <dbReference type="NCBI Taxonomy" id="1769908"/>
    <lineage>
        <taxon>Eukaryota</taxon>
        <taxon>Fungi</taxon>
        <taxon>Dikarya</taxon>
        <taxon>Ascomycota</taxon>
        <taxon>Pezizomycotina</taxon>
        <taxon>Dothideomycetes</taxon>
        <taxon>Pleosporomycetidae</taxon>
        <taxon>Pleosporales</taxon>
        <taxon>Pleosporineae</taxon>
        <taxon>Didymellaceae</taxon>
        <taxon>Didymella</taxon>
    </lineage>
</organism>
<dbReference type="Proteomes" id="UP000758155">
    <property type="component" value="Unassembled WGS sequence"/>
</dbReference>
<protein>
    <submittedName>
        <fullName evidence="1">Uncharacterized protein</fullName>
    </submittedName>
</protein>
<proteinExistence type="predicted"/>
<comment type="caution">
    <text evidence="1">The sequence shown here is derived from an EMBL/GenBank/DDBJ whole genome shotgun (WGS) entry which is preliminary data.</text>
</comment>
<keyword evidence="2" id="KW-1185">Reference proteome</keyword>
<reference evidence="1" key="1">
    <citation type="submission" date="2019-04" db="EMBL/GenBank/DDBJ databases">
        <title>Sequencing of skin fungus with MAO and IRED activity.</title>
        <authorList>
            <person name="Marsaioli A.J."/>
            <person name="Bonatto J.M.C."/>
            <person name="Reis Junior O."/>
        </authorList>
    </citation>
    <scope>NUCLEOTIDE SEQUENCE</scope>
    <source>
        <strain evidence="1">28M1</strain>
    </source>
</reference>
<sequence length="198" mass="22093">MSWVGLPTELKLNILQRLLASPSPIDHAAHTDNLVCGDLEILISTSNTELVKLCLEAYYKVNTFVIKPETVYSEEEVPKIFRPGENHTLQMAHIIDETVPISPPFGVPVPVDSGYASRDGDSVSGDAAPDGADLACALERAVEEEVPGGKNCYRQRKLFDYVDSNDWHLRSQRKSMFWKGLPGDAEKTTWRTKRSLLH</sequence>
<dbReference type="OrthoDB" id="3797717at2759"/>
<evidence type="ECO:0000313" key="1">
    <source>
        <dbReference type="EMBL" id="KAF3038368.1"/>
    </source>
</evidence>
<name>A0A9P4WP44_9PLEO</name>
<accession>A0A9P4WP44</accession>
<gene>
    <name evidence="1" type="ORF">E8E12_008558</name>
</gene>
<dbReference type="EMBL" id="SWKV01000037">
    <property type="protein sequence ID" value="KAF3038368.1"/>
    <property type="molecule type" value="Genomic_DNA"/>
</dbReference>